<accession>A0A1J1IUM9</accession>
<keyword evidence="3" id="KW-1185">Reference proteome</keyword>
<gene>
    <name evidence="2" type="ORF">CLUMA_CG017046</name>
</gene>
<dbReference type="Proteomes" id="UP000183832">
    <property type="component" value="Unassembled WGS sequence"/>
</dbReference>
<proteinExistence type="predicted"/>
<evidence type="ECO:0000313" key="3">
    <source>
        <dbReference type="Proteomes" id="UP000183832"/>
    </source>
</evidence>
<evidence type="ECO:0000256" key="1">
    <source>
        <dbReference type="SAM" id="SignalP"/>
    </source>
</evidence>
<feature type="chain" id="PRO_5012000795" evidence="1">
    <location>
        <begin position="23"/>
        <end position="158"/>
    </location>
</feature>
<dbReference type="AlphaFoldDB" id="A0A1J1IUM9"/>
<keyword evidence="1" id="KW-0732">Signal</keyword>
<feature type="signal peptide" evidence="1">
    <location>
        <begin position="1"/>
        <end position="22"/>
    </location>
</feature>
<sequence>MIGKISIVLIFLVRSIAPGGEQQDCETIPATADIFANYVLKLDEEKAECLAELAQIESVADMLPFDELSQQLFDIYDECNQEFQDIIIETATLLSNILEKDFNEVINIVNQGTASMQFPLMCVENDLKTLFPEMMTSDSDIYDKVEEILENNMPSPQP</sequence>
<reference evidence="2 3" key="1">
    <citation type="submission" date="2015-04" db="EMBL/GenBank/DDBJ databases">
        <authorList>
            <person name="Syromyatnikov M.Y."/>
            <person name="Popov V.N."/>
        </authorList>
    </citation>
    <scope>NUCLEOTIDE SEQUENCE [LARGE SCALE GENOMIC DNA]</scope>
</reference>
<name>A0A1J1IUM9_9DIPT</name>
<protein>
    <submittedName>
        <fullName evidence="2">CLUMA_CG017046, isoform A</fullName>
    </submittedName>
</protein>
<organism evidence="2 3">
    <name type="scientific">Clunio marinus</name>
    <dbReference type="NCBI Taxonomy" id="568069"/>
    <lineage>
        <taxon>Eukaryota</taxon>
        <taxon>Metazoa</taxon>
        <taxon>Ecdysozoa</taxon>
        <taxon>Arthropoda</taxon>
        <taxon>Hexapoda</taxon>
        <taxon>Insecta</taxon>
        <taxon>Pterygota</taxon>
        <taxon>Neoptera</taxon>
        <taxon>Endopterygota</taxon>
        <taxon>Diptera</taxon>
        <taxon>Nematocera</taxon>
        <taxon>Chironomoidea</taxon>
        <taxon>Chironomidae</taxon>
        <taxon>Clunio</taxon>
    </lineage>
</organism>
<dbReference type="EMBL" id="CVRI01000060">
    <property type="protein sequence ID" value="CRL03925.1"/>
    <property type="molecule type" value="Genomic_DNA"/>
</dbReference>
<evidence type="ECO:0000313" key="2">
    <source>
        <dbReference type="EMBL" id="CRL03925.1"/>
    </source>
</evidence>